<evidence type="ECO:0000256" key="5">
    <source>
        <dbReference type="SAM" id="Phobius"/>
    </source>
</evidence>
<feature type="transmembrane region" description="Helical" evidence="5">
    <location>
        <begin position="393"/>
        <end position="416"/>
    </location>
</feature>
<feature type="transmembrane region" description="Helical" evidence="5">
    <location>
        <begin position="146"/>
        <end position="166"/>
    </location>
</feature>
<feature type="transmembrane region" description="Helical" evidence="5">
    <location>
        <begin position="20"/>
        <end position="43"/>
    </location>
</feature>
<evidence type="ECO:0000313" key="8">
    <source>
        <dbReference type="WBParaSite" id="PSAMB.scaffold745size42139.g8312.t1"/>
    </source>
</evidence>
<feature type="transmembrane region" description="Helical" evidence="5">
    <location>
        <begin position="229"/>
        <end position="246"/>
    </location>
</feature>
<feature type="domain" description="Major facilitator superfamily (MFS) profile" evidence="6">
    <location>
        <begin position="1"/>
        <end position="420"/>
    </location>
</feature>
<dbReference type="Gene3D" id="1.20.1250.20">
    <property type="entry name" value="MFS general substrate transporter like domains"/>
    <property type="match status" value="1"/>
</dbReference>
<evidence type="ECO:0000313" key="7">
    <source>
        <dbReference type="Proteomes" id="UP000887566"/>
    </source>
</evidence>
<dbReference type="PANTHER" id="PTHR23503">
    <property type="entry name" value="SOLUTE CARRIER FAMILY 2"/>
    <property type="match status" value="1"/>
</dbReference>
<evidence type="ECO:0000256" key="3">
    <source>
        <dbReference type="ARBA" id="ARBA00022989"/>
    </source>
</evidence>
<dbReference type="PROSITE" id="PS50850">
    <property type="entry name" value="MFS"/>
    <property type="match status" value="1"/>
</dbReference>
<evidence type="ECO:0000256" key="2">
    <source>
        <dbReference type="ARBA" id="ARBA00022692"/>
    </source>
</evidence>
<protein>
    <submittedName>
        <fullName evidence="8">Major facilitator superfamily (MFS) profile domain-containing protein</fullName>
    </submittedName>
</protein>
<organism evidence="7 8">
    <name type="scientific">Plectus sambesii</name>
    <dbReference type="NCBI Taxonomy" id="2011161"/>
    <lineage>
        <taxon>Eukaryota</taxon>
        <taxon>Metazoa</taxon>
        <taxon>Ecdysozoa</taxon>
        <taxon>Nematoda</taxon>
        <taxon>Chromadorea</taxon>
        <taxon>Plectida</taxon>
        <taxon>Plectina</taxon>
        <taxon>Plectoidea</taxon>
        <taxon>Plectidae</taxon>
        <taxon>Plectus</taxon>
    </lineage>
</organism>
<feature type="transmembrane region" description="Helical" evidence="5">
    <location>
        <begin position="55"/>
        <end position="74"/>
    </location>
</feature>
<accession>A0A914XBP8</accession>
<feature type="transmembrane region" description="Helical" evidence="5">
    <location>
        <begin position="266"/>
        <end position="289"/>
    </location>
</feature>
<dbReference type="AlphaFoldDB" id="A0A914XBP8"/>
<dbReference type="Pfam" id="PF00083">
    <property type="entry name" value="Sugar_tr"/>
    <property type="match status" value="1"/>
</dbReference>
<dbReference type="Proteomes" id="UP000887566">
    <property type="component" value="Unplaced"/>
</dbReference>
<keyword evidence="3 5" id="KW-1133">Transmembrane helix</keyword>
<feature type="transmembrane region" description="Helical" evidence="5">
    <location>
        <begin position="112"/>
        <end position="134"/>
    </location>
</feature>
<dbReference type="InterPro" id="IPR020846">
    <property type="entry name" value="MFS_dom"/>
</dbReference>
<keyword evidence="4 5" id="KW-0472">Membrane</keyword>
<evidence type="ECO:0000256" key="1">
    <source>
        <dbReference type="ARBA" id="ARBA00004141"/>
    </source>
</evidence>
<dbReference type="InterPro" id="IPR005828">
    <property type="entry name" value="MFS_sugar_transport-like"/>
</dbReference>
<dbReference type="SUPFAM" id="SSF103473">
    <property type="entry name" value="MFS general substrate transporter"/>
    <property type="match status" value="1"/>
</dbReference>
<feature type="transmembrane region" description="Helical" evidence="5">
    <location>
        <begin position="296"/>
        <end position="319"/>
    </location>
</feature>
<name>A0A914XBP8_9BILA</name>
<comment type="subcellular location">
    <subcellularLocation>
        <location evidence="1">Membrane</location>
        <topology evidence="1">Multi-pass membrane protein</topology>
    </subcellularLocation>
</comment>
<evidence type="ECO:0000259" key="6">
    <source>
        <dbReference type="PROSITE" id="PS50850"/>
    </source>
</evidence>
<dbReference type="GO" id="GO:0016020">
    <property type="term" value="C:membrane"/>
    <property type="evidence" value="ECO:0007669"/>
    <property type="project" value="UniProtKB-SubCell"/>
</dbReference>
<evidence type="ECO:0000256" key="4">
    <source>
        <dbReference type="ARBA" id="ARBA00023136"/>
    </source>
</evidence>
<keyword evidence="7" id="KW-1185">Reference proteome</keyword>
<reference evidence="8" key="1">
    <citation type="submission" date="2022-11" db="UniProtKB">
        <authorList>
            <consortium name="WormBaseParasite"/>
        </authorList>
    </citation>
    <scope>IDENTIFICATION</scope>
</reference>
<dbReference type="GO" id="GO:0015149">
    <property type="term" value="F:hexose transmembrane transporter activity"/>
    <property type="evidence" value="ECO:0007669"/>
    <property type="project" value="TreeGrafter"/>
</dbReference>
<feature type="transmembrane region" description="Helical" evidence="5">
    <location>
        <begin position="367"/>
        <end position="387"/>
    </location>
</feature>
<feature type="transmembrane region" description="Helical" evidence="5">
    <location>
        <begin position="80"/>
        <end position="100"/>
    </location>
</feature>
<dbReference type="PANTHER" id="PTHR23503:SF123">
    <property type="entry name" value="MAJOR FACILITATOR SUPERFAMILY (MFS) PROFILE DOMAIN-CONTAINING PROTEIN"/>
    <property type="match status" value="1"/>
</dbReference>
<sequence>LNQSFFDHYNIALNKEDFAWLWSMTATCNYVGMLLAALVVRTLMDDLGRKNTAMVLRPIIGLFAAILMVIAKPLNSFECFAVGYALAGASSTLKGVLIIYLAECSPDRFRGLITLTTGTALHFIAVTIATTLALPEVCGNADLWPILPFVSAIFALLHFGSSYFLPPSPKHLHITRNESDEARRAIRFYHGDKVDQEKIISEYNREHSLVESRIRLSVMEILRSSHLRTPLLVCIVASLTPQLSASSIRGQYSASMLKSYGMPDEWVMITIMSINFITTPFCILAPWLIERIGRRPLFLACVLLSFMQVGGLLANQLIIDTLGASTTTVVVGLSAFLCGSFASVLGVVTIACILVSELCPQATRSAASQAIFILPVILSLVTVFLYPPALLNIGGFVFVPLLVAELAVLIIVFLFLPETRNLSVGVIVGNMMDSEEREQLLHERSRSISIRINEETLIASCGSC</sequence>
<dbReference type="WBParaSite" id="PSAMB.scaffold745size42139.g8312.t1">
    <property type="protein sequence ID" value="PSAMB.scaffold745size42139.g8312.t1"/>
    <property type="gene ID" value="PSAMB.scaffold745size42139.g8312"/>
</dbReference>
<keyword evidence="2 5" id="KW-0812">Transmembrane</keyword>
<dbReference type="InterPro" id="IPR045263">
    <property type="entry name" value="GLUT"/>
</dbReference>
<dbReference type="InterPro" id="IPR036259">
    <property type="entry name" value="MFS_trans_sf"/>
</dbReference>
<feature type="transmembrane region" description="Helical" evidence="5">
    <location>
        <begin position="331"/>
        <end position="355"/>
    </location>
</feature>
<proteinExistence type="predicted"/>